<proteinExistence type="predicted"/>
<reference evidence="2 3" key="1">
    <citation type="submission" date="2019-03" db="EMBL/GenBank/DDBJ databases">
        <title>First draft genome of Liparis tanakae, snailfish: a comprehensive survey of snailfish specific genes.</title>
        <authorList>
            <person name="Kim W."/>
            <person name="Song I."/>
            <person name="Jeong J.-H."/>
            <person name="Kim D."/>
            <person name="Kim S."/>
            <person name="Ryu S."/>
            <person name="Song J.Y."/>
            <person name="Lee S.K."/>
        </authorList>
    </citation>
    <scope>NUCLEOTIDE SEQUENCE [LARGE SCALE GENOMIC DNA]</scope>
    <source>
        <tissue evidence="2">Muscle</tissue>
    </source>
</reference>
<feature type="region of interest" description="Disordered" evidence="1">
    <location>
        <begin position="71"/>
        <end position="92"/>
    </location>
</feature>
<evidence type="ECO:0000256" key="1">
    <source>
        <dbReference type="SAM" id="MobiDB-lite"/>
    </source>
</evidence>
<dbReference type="EMBL" id="SRLO01000987">
    <property type="protein sequence ID" value="TNN43147.1"/>
    <property type="molecule type" value="Genomic_DNA"/>
</dbReference>
<protein>
    <submittedName>
        <fullName evidence="2">Uncharacterized protein</fullName>
    </submittedName>
</protein>
<evidence type="ECO:0000313" key="3">
    <source>
        <dbReference type="Proteomes" id="UP000314294"/>
    </source>
</evidence>
<evidence type="ECO:0000313" key="2">
    <source>
        <dbReference type="EMBL" id="TNN43147.1"/>
    </source>
</evidence>
<dbReference type="Proteomes" id="UP000314294">
    <property type="component" value="Unassembled WGS sequence"/>
</dbReference>
<comment type="caution">
    <text evidence="2">The sequence shown here is derived from an EMBL/GenBank/DDBJ whole genome shotgun (WGS) entry which is preliminary data.</text>
</comment>
<dbReference type="AlphaFoldDB" id="A0A4Z2FPJ5"/>
<gene>
    <name evidence="2" type="ORF">EYF80_046679</name>
</gene>
<name>A0A4Z2FPJ5_9TELE</name>
<keyword evidence="3" id="KW-1185">Reference proteome</keyword>
<accession>A0A4Z2FPJ5</accession>
<organism evidence="2 3">
    <name type="scientific">Liparis tanakae</name>
    <name type="common">Tanaka's snailfish</name>
    <dbReference type="NCBI Taxonomy" id="230148"/>
    <lineage>
        <taxon>Eukaryota</taxon>
        <taxon>Metazoa</taxon>
        <taxon>Chordata</taxon>
        <taxon>Craniata</taxon>
        <taxon>Vertebrata</taxon>
        <taxon>Euteleostomi</taxon>
        <taxon>Actinopterygii</taxon>
        <taxon>Neopterygii</taxon>
        <taxon>Teleostei</taxon>
        <taxon>Neoteleostei</taxon>
        <taxon>Acanthomorphata</taxon>
        <taxon>Eupercaria</taxon>
        <taxon>Perciformes</taxon>
        <taxon>Cottioidei</taxon>
        <taxon>Cottales</taxon>
        <taxon>Liparidae</taxon>
        <taxon>Liparis</taxon>
    </lineage>
</organism>
<sequence>MSLDFKTRCPRDGGRTAERGLTGQLGSLLHLAEIIRRNRFLILESHNKPHLEIQLENTAVISNNNHRDVGGASSRPHIGHEHGGAQPAGLQGVDDVRRDVGVVGDGGRDVHPGRAHVRPTAARLASADALQHAPSVLPVGVLGDETVSRHTATTRLHF</sequence>